<protein>
    <recommendedName>
        <fullName evidence="5">D-alanine aminotransferase</fullName>
        <ecNumber evidence="4">2.6.1.21</ecNumber>
    </recommendedName>
    <alternativeName>
        <fullName evidence="11">D-amino acid aminotransferase</fullName>
    </alternativeName>
    <alternativeName>
        <fullName evidence="9">D-amino acid transaminase</fullName>
    </alternativeName>
    <alternativeName>
        <fullName evidence="10">D-aspartate aminotransferase</fullName>
    </alternativeName>
</protein>
<proteinExistence type="inferred from homology"/>
<evidence type="ECO:0000313" key="13">
    <source>
        <dbReference type="EMBL" id="KGP73069.1"/>
    </source>
</evidence>
<comment type="cofactor">
    <cofactor evidence="1">
        <name>pyridoxal 5'-phosphate</name>
        <dbReference type="ChEBI" id="CHEBI:597326"/>
    </cofactor>
</comment>
<comment type="similarity">
    <text evidence="2">Belongs to the class-IV pyridoxal-phosphate-dependent aminotransferase family.</text>
</comment>
<dbReference type="PANTHER" id="PTHR42743">
    <property type="entry name" value="AMINO-ACID AMINOTRANSFERASE"/>
    <property type="match status" value="1"/>
</dbReference>
<dbReference type="InterPro" id="IPR001544">
    <property type="entry name" value="Aminotrans_IV"/>
</dbReference>
<dbReference type="EMBL" id="AVBF01000018">
    <property type="protein sequence ID" value="KGP73069.1"/>
    <property type="molecule type" value="Genomic_DNA"/>
</dbReference>
<evidence type="ECO:0000256" key="12">
    <source>
        <dbReference type="ARBA" id="ARBA00047911"/>
    </source>
</evidence>
<evidence type="ECO:0000256" key="10">
    <source>
        <dbReference type="ARBA" id="ARBA00033316"/>
    </source>
</evidence>
<reference evidence="13 14" key="1">
    <citation type="journal article" date="2015" name="Stand. Genomic Sci.">
        <title>High quality draft genome sequence of the moderately halophilic bacterium Pontibacillus yanchengensis Y32(T) and comparison among Pontibacillus genomes.</title>
        <authorList>
            <person name="Huang J."/>
            <person name="Qiao Z.X."/>
            <person name="Tang J.W."/>
            <person name="Wang G."/>
        </authorList>
    </citation>
    <scope>NUCLEOTIDE SEQUENCE [LARGE SCALE GENOMIC DNA]</scope>
    <source>
        <strain evidence="13 14">Y32</strain>
    </source>
</reference>
<dbReference type="GO" id="GO:0030170">
    <property type="term" value="F:pyridoxal phosphate binding"/>
    <property type="evidence" value="ECO:0007669"/>
    <property type="project" value="InterPro"/>
</dbReference>
<evidence type="ECO:0000256" key="1">
    <source>
        <dbReference type="ARBA" id="ARBA00001933"/>
    </source>
</evidence>
<evidence type="ECO:0000256" key="11">
    <source>
        <dbReference type="ARBA" id="ARBA00033391"/>
    </source>
</evidence>
<dbReference type="Proteomes" id="UP000030147">
    <property type="component" value="Unassembled WGS sequence"/>
</dbReference>
<dbReference type="InterPro" id="IPR050571">
    <property type="entry name" value="Class-IV_PLP-Dep_Aminotrnsfr"/>
</dbReference>
<dbReference type="OrthoDB" id="9805628at2"/>
<sequence length="299" mass="33685">MSIKPYVLTETEYVNQEELTYPFEERGLQFGDGVYEVIRVYHGEYYLIEEHVERLYRSAAAIKLEVPYTKEDMYKRLDQLLQLNAFTGDGKVYLQITRGSAPRDHAFPKGVGANLYAYVSDVPRKLDLMEEGISTITEPDVRWDLCYIKSLNLLPNVMAKQTATEHNCFEAILHKDGKVTECSSSNVYLVKDGAIYTHPATKNILHGCVRIRIEAFANEAGVPFHEEAFHLEDITEADELFLTSSTAEVMPIVNVDGKTVANGTPGKITRLMQQAYEKDAGIPEDASIFADRSKNKSVS</sequence>
<organism evidence="13 14">
    <name type="scientific">Pontibacillus yanchengensis Y32</name>
    <dbReference type="NCBI Taxonomy" id="1385514"/>
    <lineage>
        <taxon>Bacteria</taxon>
        <taxon>Bacillati</taxon>
        <taxon>Bacillota</taxon>
        <taxon>Bacilli</taxon>
        <taxon>Bacillales</taxon>
        <taxon>Bacillaceae</taxon>
        <taxon>Pontibacillus</taxon>
    </lineage>
</organism>
<evidence type="ECO:0000256" key="8">
    <source>
        <dbReference type="ARBA" id="ARBA00022898"/>
    </source>
</evidence>
<keyword evidence="7 13" id="KW-0808">Transferase</keyword>
<dbReference type="RefSeq" id="WP_036818386.1">
    <property type="nucleotide sequence ID" value="NZ_AVBF01000018.1"/>
</dbReference>
<dbReference type="eggNOG" id="COG0115">
    <property type="taxonomic scope" value="Bacteria"/>
</dbReference>
<dbReference type="NCBIfam" id="TIGR01121">
    <property type="entry name" value="D_amino_aminoT"/>
    <property type="match status" value="1"/>
</dbReference>
<dbReference type="GO" id="GO:0008652">
    <property type="term" value="P:amino acid biosynthetic process"/>
    <property type="evidence" value="ECO:0007669"/>
    <property type="project" value="UniProtKB-ARBA"/>
</dbReference>
<dbReference type="GO" id="GO:0046394">
    <property type="term" value="P:carboxylic acid biosynthetic process"/>
    <property type="evidence" value="ECO:0007669"/>
    <property type="project" value="UniProtKB-ARBA"/>
</dbReference>
<dbReference type="FunFam" id="3.20.10.10:FF:000002">
    <property type="entry name" value="D-alanine aminotransferase"/>
    <property type="match status" value="1"/>
</dbReference>
<accession>A0A0A2TBX4</accession>
<dbReference type="InterPro" id="IPR043132">
    <property type="entry name" value="BCAT-like_C"/>
</dbReference>
<dbReference type="CDD" id="cd01558">
    <property type="entry name" value="D-AAT_like"/>
    <property type="match status" value="1"/>
</dbReference>
<dbReference type="InterPro" id="IPR036038">
    <property type="entry name" value="Aminotransferase-like"/>
</dbReference>
<dbReference type="Gene3D" id="3.20.10.10">
    <property type="entry name" value="D-amino Acid Aminotransferase, subunit A, domain 2"/>
    <property type="match status" value="1"/>
</dbReference>
<evidence type="ECO:0000256" key="3">
    <source>
        <dbReference type="ARBA" id="ARBA00011738"/>
    </source>
</evidence>
<dbReference type="GO" id="GO:0005829">
    <property type="term" value="C:cytosol"/>
    <property type="evidence" value="ECO:0007669"/>
    <property type="project" value="TreeGrafter"/>
</dbReference>
<keyword evidence="6 13" id="KW-0032">Aminotransferase</keyword>
<dbReference type="InterPro" id="IPR005784">
    <property type="entry name" value="D_amino_transT"/>
</dbReference>
<evidence type="ECO:0000256" key="2">
    <source>
        <dbReference type="ARBA" id="ARBA00009320"/>
    </source>
</evidence>
<dbReference type="InterPro" id="IPR043131">
    <property type="entry name" value="BCAT-like_N"/>
</dbReference>
<comment type="caution">
    <text evidence="13">The sequence shown here is derived from an EMBL/GenBank/DDBJ whole genome shotgun (WGS) entry which is preliminary data.</text>
</comment>
<gene>
    <name evidence="13" type="ORF">N782_07435</name>
</gene>
<keyword evidence="8" id="KW-0663">Pyridoxal phosphate</keyword>
<dbReference type="SUPFAM" id="SSF56752">
    <property type="entry name" value="D-aminoacid aminotransferase-like PLP-dependent enzymes"/>
    <property type="match status" value="1"/>
</dbReference>
<dbReference type="PANTHER" id="PTHR42743:SF10">
    <property type="entry name" value="D-ALANINE AMINOTRANSFERASE"/>
    <property type="match status" value="1"/>
</dbReference>
<dbReference type="Gene3D" id="3.30.470.10">
    <property type="match status" value="1"/>
</dbReference>
<dbReference type="EC" id="2.6.1.21" evidence="4"/>
<dbReference type="STRING" id="1385514.N782_07435"/>
<evidence type="ECO:0000256" key="6">
    <source>
        <dbReference type="ARBA" id="ARBA00022576"/>
    </source>
</evidence>
<evidence type="ECO:0000313" key="14">
    <source>
        <dbReference type="Proteomes" id="UP000030147"/>
    </source>
</evidence>
<evidence type="ECO:0000256" key="5">
    <source>
        <dbReference type="ARBA" id="ARBA00021779"/>
    </source>
</evidence>
<comment type="catalytic activity">
    <reaction evidence="12">
        <text>D-alanine + 2-oxoglutarate = D-glutamate + pyruvate</text>
        <dbReference type="Rhea" id="RHEA:15869"/>
        <dbReference type="ChEBI" id="CHEBI:15361"/>
        <dbReference type="ChEBI" id="CHEBI:16810"/>
        <dbReference type="ChEBI" id="CHEBI:29986"/>
        <dbReference type="ChEBI" id="CHEBI:57416"/>
        <dbReference type="EC" id="2.6.1.21"/>
    </reaction>
</comment>
<dbReference type="GO" id="GO:0047810">
    <property type="term" value="F:D-alanine-2-oxoglutarate aminotransferase activity"/>
    <property type="evidence" value="ECO:0007669"/>
    <property type="project" value="UniProtKB-EC"/>
</dbReference>
<evidence type="ECO:0000256" key="9">
    <source>
        <dbReference type="ARBA" id="ARBA00030138"/>
    </source>
</evidence>
<dbReference type="Pfam" id="PF01063">
    <property type="entry name" value="Aminotran_4"/>
    <property type="match status" value="1"/>
</dbReference>
<keyword evidence="14" id="KW-1185">Reference proteome</keyword>
<name>A0A0A2TBX4_9BACI</name>
<evidence type="ECO:0000256" key="4">
    <source>
        <dbReference type="ARBA" id="ARBA00012874"/>
    </source>
</evidence>
<comment type="subunit">
    <text evidence="3">Homodimer.</text>
</comment>
<dbReference type="AlphaFoldDB" id="A0A0A2TBX4"/>
<dbReference type="GO" id="GO:0046416">
    <property type="term" value="P:D-amino acid metabolic process"/>
    <property type="evidence" value="ECO:0007669"/>
    <property type="project" value="InterPro"/>
</dbReference>
<evidence type="ECO:0000256" key="7">
    <source>
        <dbReference type="ARBA" id="ARBA00022679"/>
    </source>
</evidence>